<protein>
    <submittedName>
        <fullName evidence="3">Uncharacterized protein</fullName>
    </submittedName>
</protein>
<dbReference type="Proteomes" id="UP001432027">
    <property type="component" value="Unassembled WGS sequence"/>
</dbReference>
<keyword evidence="4" id="KW-1185">Reference proteome</keyword>
<evidence type="ECO:0000256" key="2">
    <source>
        <dbReference type="SAM" id="MobiDB-lite"/>
    </source>
</evidence>
<feature type="non-terminal residue" evidence="3">
    <location>
        <position position="1"/>
    </location>
</feature>
<proteinExistence type="predicted"/>
<feature type="region of interest" description="Disordered" evidence="2">
    <location>
        <begin position="33"/>
        <end position="52"/>
    </location>
</feature>
<sequence>DCTLAETMAFWDRAALLPWPLINNNNANNNNGGGGGGAVAAPGEPAPPPLPAINPVRAAAAVGVRAAARRGLRQRGMRGARRWAPRIVCRQLSDTSTARDQKGDELMLLVGEEITDRFARLKSNQHLAAQVPRTGVVDLERATTLSDEREAAERALLDRFVPCMERAVGDGIEGGATEQADAELLPELRAWQQRVRQEREQNAEARAYLLARRAELAQKEAALNAACRDIEEASTQMTLPPAPVWS</sequence>
<name>A0AAV5TZG2_9BILA</name>
<feature type="coiled-coil region" evidence="1">
    <location>
        <begin position="188"/>
        <end position="236"/>
    </location>
</feature>
<reference evidence="3" key="1">
    <citation type="submission" date="2023-10" db="EMBL/GenBank/DDBJ databases">
        <title>Genome assembly of Pristionchus species.</title>
        <authorList>
            <person name="Yoshida K."/>
            <person name="Sommer R.J."/>
        </authorList>
    </citation>
    <scope>NUCLEOTIDE SEQUENCE</scope>
    <source>
        <strain evidence="3">RS0144</strain>
    </source>
</reference>
<feature type="non-terminal residue" evidence="3">
    <location>
        <position position="246"/>
    </location>
</feature>
<comment type="caution">
    <text evidence="3">The sequence shown here is derived from an EMBL/GenBank/DDBJ whole genome shotgun (WGS) entry which is preliminary data.</text>
</comment>
<evidence type="ECO:0000313" key="4">
    <source>
        <dbReference type="Proteomes" id="UP001432027"/>
    </source>
</evidence>
<evidence type="ECO:0000256" key="1">
    <source>
        <dbReference type="SAM" id="Coils"/>
    </source>
</evidence>
<gene>
    <name evidence="3" type="ORF">PENTCL1PPCAC_22089</name>
</gene>
<keyword evidence="1" id="KW-0175">Coiled coil</keyword>
<evidence type="ECO:0000313" key="3">
    <source>
        <dbReference type="EMBL" id="GMS99914.1"/>
    </source>
</evidence>
<dbReference type="EMBL" id="BTSX01000005">
    <property type="protein sequence ID" value="GMS99914.1"/>
    <property type="molecule type" value="Genomic_DNA"/>
</dbReference>
<dbReference type="AlphaFoldDB" id="A0AAV5TZG2"/>
<accession>A0AAV5TZG2</accession>
<organism evidence="3 4">
    <name type="scientific">Pristionchus entomophagus</name>
    <dbReference type="NCBI Taxonomy" id="358040"/>
    <lineage>
        <taxon>Eukaryota</taxon>
        <taxon>Metazoa</taxon>
        <taxon>Ecdysozoa</taxon>
        <taxon>Nematoda</taxon>
        <taxon>Chromadorea</taxon>
        <taxon>Rhabditida</taxon>
        <taxon>Rhabditina</taxon>
        <taxon>Diplogasteromorpha</taxon>
        <taxon>Diplogasteroidea</taxon>
        <taxon>Neodiplogasteridae</taxon>
        <taxon>Pristionchus</taxon>
    </lineage>
</organism>